<dbReference type="OrthoDB" id="1402717at2"/>
<evidence type="ECO:0000256" key="4">
    <source>
        <dbReference type="ARBA" id="ARBA00023315"/>
    </source>
</evidence>
<dbReference type="PANTHER" id="PTHR18919">
    <property type="entry name" value="ACETYL-COA C-ACYLTRANSFERASE"/>
    <property type="match status" value="1"/>
</dbReference>
<dbReference type="PANTHER" id="PTHR18919:SF107">
    <property type="entry name" value="ACETYL-COA ACETYLTRANSFERASE, CYTOSOLIC"/>
    <property type="match status" value="1"/>
</dbReference>
<gene>
    <name evidence="11" type="ORF">EDD32_1664</name>
</gene>
<dbReference type="RefSeq" id="WP_123916565.1">
    <property type="nucleotide sequence ID" value="NZ_RKRA01000001.1"/>
</dbReference>
<evidence type="ECO:0000313" key="11">
    <source>
        <dbReference type="EMBL" id="RPF27193.1"/>
    </source>
</evidence>
<dbReference type="PIRSF" id="PIRSF000429">
    <property type="entry name" value="Ac-CoA_Ac_transf"/>
    <property type="match status" value="1"/>
</dbReference>
<feature type="active site" description="Acyl-thioester intermediate" evidence="7">
    <location>
        <position position="98"/>
    </location>
</feature>
<sequence length="402" mass="40760">MSTAATSPASDLDVVVVGAARTPQGRLNGALAQVAATGLGSVAVAGALARGGVPPEAVDAVILGQVLQAGVGQNPARQAAIGAGVPWSAHTTTVNKVCLSGLTAVIDAARLIRSGEAGVVVAGGMESMSRAPHLLLGSRSGWTYGDVTAVDHLAHDGLTDAFESCSMGLATDARNASTYPVTREDQDAVAAASHQRAARAWDEGVFDDEVVPVTVTGRKGETVVERDEGIRPDTTTETLARLRPAFSPTGSITAGNASQISDGAAALVLTTRGRAREQGWTVLATLRAAGQVAGPDTSLHAQPARALDRALERQGWTVADLDLVEINEAFAAVVVHSTRELGADPARVNPHGGGISLGHPIGASGARLLVHAVHQVHRSGHARAGVALCGGGGQGEALLLES</sequence>
<comment type="caution">
    <text evidence="11">The sequence shown here is derived from an EMBL/GenBank/DDBJ whole genome shotgun (WGS) entry which is preliminary data.</text>
</comment>
<comment type="similarity">
    <text evidence="1 8">Belongs to the thiolase-like superfamily. Thiolase family.</text>
</comment>
<evidence type="ECO:0000259" key="9">
    <source>
        <dbReference type="Pfam" id="PF00108"/>
    </source>
</evidence>
<evidence type="ECO:0000313" key="12">
    <source>
        <dbReference type="Proteomes" id="UP000280726"/>
    </source>
</evidence>
<dbReference type="PROSITE" id="PS00737">
    <property type="entry name" value="THIOLASE_2"/>
    <property type="match status" value="1"/>
</dbReference>
<dbReference type="InterPro" id="IPR020613">
    <property type="entry name" value="Thiolase_CS"/>
</dbReference>
<name>A0A3N4Z3Y8_9MICO</name>
<protein>
    <recommendedName>
        <fullName evidence="6">Probable acetyl-CoA acetyltransferase</fullName>
        <ecNumber evidence="2">2.3.1.9</ecNumber>
    </recommendedName>
    <alternativeName>
        <fullName evidence="5">Acetoacetyl-CoA thiolase</fullName>
    </alternativeName>
</protein>
<dbReference type="InterPro" id="IPR020615">
    <property type="entry name" value="Thiolase_acyl_enz_int_AS"/>
</dbReference>
<dbReference type="InterPro" id="IPR020616">
    <property type="entry name" value="Thiolase_N"/>
</dbReference>
<keyword evidence="12" id="KW-1185">Reference proteome</keyword>
<dbReference type="SUPFAM" id="SSF53901">
    <property type="entry name" value="Thiolase-like"/>
    <property type="match status" value="2"/>
</dbReference>
<feature type="active site" description="Proton acceptor" evidence="7">
    <location>
        <position position="389"/>
    </location>
</feature>
<dbReference type="InterPro" id="IPR002155">
    <property type="entry name" value="Thiolase"/>
</dbReference>
<dbReference type="NCBIfam" id="TIGR01930">
    <property type="entry name" value="AcCoA-C-Actrans"/>
    <property type="match status" value="1"/>
</dbReference>
<evidence type="ECO:0000256" key="5">
    <source>
        <dbReference type="ARBA" id="ARBA00030755"/>
    </source>
</evidence>
<organism evidence="11 12">
    <name type="scientific">Georgenia muralis</name>
    <dbReference type="NCBI Taxonomy" id="154117"/>
    <lineage>
        <taxon>Bacteria</taxon>
        <taxon>Bacillati</taxon>
        <taxon>Actinomycetota</taxon>
        <taxon>Actinomycetes</taxon>
        <taxon>Micrococcales</taxon>
        <taxon>Bogoriellaceae</taxon>
        <taxon>Georgenia</taxon>
    </lineage>
</organism>
<dbReference type="CDD" id="cd00751">
    <property type="entry name" value="thiolase"/>
    <property type="match status" value="1"/>
</dbReference>
<evidence type="ECO:0000256" key="6">
    <source>
        <dbReference type="ARBA" id="ARBA00040529"/>
    </source>
</evidence>
<dbReference type="InterPro" id="IPR016039">
    <property type="entry name" value="Thiolase-like"/>
</dbReference>
<evidence type="ECO:0000259" key="10">
    <source>
        <dbReference type="Pfam" id="PF02803"/>
    </source>
</evidence>
<dbReference type="PROSITE" id="PS00098">
    <property type="entry name" value="THIOLASE_1"/>
    <property type="match status" value="1"/>
</dbReference>
<reference evidence="11 12" key="1">
    <citation type="submission" date="2018-11" db="EMBL/GenBank/DDBJ databases">
        <title>Sequencing the genomes of 1000 actinobacteria strains.</title>
        <authorList>
            <person name="Klenk H.-P."/>
        </authorList>
    </citation>
    <scope>NUCLEOTIDE SEQUENCE [LARGE SCALE GENOMIC DNA]</scope>
    <source>
        <strain evidence="11 12">DSM 14418</strain>
    </source>
</reference>
<evidence type="ECO:0000256" key="8">
    <source>
        <dbReference type="RuleBase" id="RU003557"/>
    </source>
</evidence>
<evidence type="ECO:0000256" key="2">
    <source>
        <dbReference type="ARBA" id="ARBA00012705"/>
    </source>
</evidence>
<dbReference type="Proteomes" id="UP000280726">
    <property type="component" value="Unassembled WGS sequence"/>
</dbReference>
<feature type="domain" description="Thiolase N-terminal" evidence="9">
    <location>
        <begin position="14"/>
        <end position="272"/>
    </location>
</feature>
<dbReference type="EC" id="2.3.1.9" evidence="2"/>
<evidence type="ECO:0000256" key="1">
    <source>
        <dbReference type="ARBA" id="ARBA00010982"/>
    </source>
</evidence>
<dbReference type="AlphaFoldDB" id="A0A3N4Z3Y8"/>
<dbReference type="InterPro" id="IPR020617">
    <property type="entry name" value="Thiolase_C"/>
</dbReference>
<feature type="active site" description="Proton acceptor" evidence="7">
    <location>
        <position position="359"/>
    </location>
</feature>
<proteinExistence type="inferred from homology"/>
<evidence type="ECO:0000256" key="3">
    <source>
        <dbReference type="ARBA" id="ARBA00022679"/>
    </source>
</evidence>
<dbReference type="Gene3D" id="3.40.47.10">
    <property type="match status" value="2"/>
</dbReference>
<dbReference type="Pfam" id="PF02803">
    <property type="entry name" value="Thiolase_C"/>
    <property type="match status" value="1"/>
</dbReference>
<keyword evidence="4 8" id="KW-0012">Acyltransferase</keyword>
<dbReference type="EMBL" id="RKRA01000001">
    <property type="protein sequence ID" value="RPF27193.1"/>
    <property type="molecule type" value="Genomic_DNA"/>
</dbReference>
<keyword evidence="3 8" id="KW-0808">Transferase</keyword>
<dbReference type="GO" id="GO:0003985">
    <property type="term" value="F:acetyl-CoA C-acetyltransferase activity"/>
    <property type="evidence" value="ECO:0007669"/>
    <property type="project" value="UniProtKB-EC"/>
</dbReference>
<dbReference type="Pfam" id="PF00108">
    <property type="entry name" value="Thiolase_N"/>
    <property type="match status" value="1"/>
</dbReference>
<accession>A0A3N4Z3Y8</accession>
<feature type="domain" description="Thiolase C-terminal" evidence="10">
    <location>
        <begin position="281"/>
        <end position="401"/>
    </location>
</feature>
<evidence type="ECO:0000256" key="7">
    <source>
        <dbReference type="PIRSR" id="PIRSR000429-1"/>
    </source>
</evidence>